<keyword evidence="1" id="KW-0175">Coiled coil</keyword>
<organism evidence="3 4">
    <name type="scientific">[Bacteroides] pectinophilus ATCC 43243</name>
    <dbReference type="NCBI Taxonomy" id="483218"/>
    <lineage>
        <taxon>Bacteria</taxon>
        <taxon>Bacillati</taxon>
        <taxon>Bacillota</taxon>
        <taxon>Clostridia</taxon>
        <taxon>Eubacteriales</taxon>
    </lineage>
</organism>
<evidence type="ECO:0000256" key="1">
    <source>
        <dbReference type="SAM" id="Coils"/>
    </source>
</evidence>
<dbReference type="STRING" id="483218.BACPEC_00528"/>
<feature type="coiled-coil region" evidence="1">
    <location>
        <begin position="774"/>
        <end position="864"/>
    </location>
</feature>
<evidence type="ECO:0000256" key="2">
    <source>
        <dbReference type="SAM" id="MobiDB-lite"/>
    </source>
</evidence>
<gene>
    <name evidence="3" type="ORF">BACPEC_00528</name>
</gene>
<feature type="coiled-coil region" evidence="1">
    <location>
        <begin position="541"/>
        <end position="575"/>
    </location>
</feature>
<accession>B7APC3</accession>
<keyword evidence="4" id="KW-1185">Reference proteome</keyword>
<dbReference type="eggNOG" id="COG1196">
    <property type="taxonomic scope" value="Bacteria"/>
</dbReference>
<proteinExistence type="predicted"/>
<evidence type="ECO:0000313" key="3">
    <source>
        <dbReference type="EMBL" id="EEC58397.1"/>
    </source>
</evidence>
<evidence type="ECO:0000313" key="4">
    <source>
        <dbReference type="Proteomes" id="UP000003136"/>
    </source>
</evidence>
<comment type="caution">
    <text evidence="3">The sequence shown here is derived from an EMBL/GenBank/DDBJ whole genome shotgun (WGS) entry which is preliminary data.</text>
</comment>
<protein>
    <recommendedName>
        <fullName evidence="5">Chromosome segregation ATPase</fullName>
    </recommendedName>
</protein>
<evidence type="ECO:0008006" key="5">
    <source>
        <dbReference type="Google" id="ProtNLM"/>
    </source>
</evidence>
<dbReference type="HOGENOM" id="CLU_249381_0_0_9"/>
<feature type="region of interest" description="Disordered" evidence="2">
    <location>
        <begin position="113"/>
        <end position="133"/>
    </location>
</feature>
<reference evidence="3 4" key="1">
    <citation type="submission" date="2008-11" db="EMBL/GenBank/DDBJ databases">
        <title>Draft genome sequence of Bacteroides pectinophilus (ATCC 43243).</title>
        <authorList>
            <person name="Sudarsanam P."/>
            <person name="Ley R."/>
            <person name="Guruge J."/>
            <person name="Turnbaugh P.J."/>
            <person name="Mahowald M."/>
            <person name="Liep D."/>
            <person name="Gordon J."/>
        </authorList>
    </citation>
    <scope>NUCLEOTIDE SEQUENCE [LARGE SCALE GENOMIC DNA]</scope>
    <source>
        <strain evidence="3 4">ATCC 43243</strain>
    </source>
</reference>
<dbReference type="EMBL" id="ABVQ01000034">
    <property type="protein sequence ID" value="EEC58397.1"/>
    <property type="molecule type" value="Genomic_DNA"/>
</dbReference>
<feature type="coiled-coil region" evidence="1">
    <location>
        <begin position="1163"/>
        <end position="1204"/>
    </location>
</feature>
<dbReference type="Proteomes" id="UP000003136">
    <property type="component" value="Unassembled WGS sequence"/>
</dbReference>
<sequence>MPQINRIRVNNVKYNFGTQYYDDFMMRFSGKNTLYDLANGGGKSLLMLLLMQNMIPNCTLDDKQPIEKLFRGDSGNTTIHSLIEWNLDPCYRKDNYKYMLTGFCARKARNTSSEQPAVPDGYDTDGTGTSQASSVSTASQAVSANDQASVEYFNYVIFYREFGDNDIRNLPLSKDGKKVTYQELKDYLRDLEKKDFGVSVKIFDRKGDYQNFISGYGIYESEWEIVRGINKTEGHVRTYFETNYRTSRKVVEDLLIEEIIQKSFHNITGNGNDDDRMARTLLDIKDKLVELSRKHAIMDEYDMQIQAIDEFAQGLSDFESIYRNKNENSARLVRMLAAARKKSDETAAEEQSAAEAIERIQIETDREHRLIDTAEIIEQKNSMKEVGELLRQSEQERSSAVQASESLRLELTLKECIADYREYLEYKKQFDEITQIIDNRLRDHEDIAAELRNLASYKKSADDIRRHELLSGMTEAKALLANEENVSNTAADALKAAESGISKALGRSEYLKNEITSDENAISGMLGADTVLVAENASDELAGVNDEAAACRMHMRELEEKLASVKTQIDMCRTKLDRTDTLIEVNGQQAEKLEQELAAGKHADELFDKLCNVYSQKTPEGLARAVSAALKETESQFDKSMRRKSDLEVYAESLKNGVYVCRDEQYDKVWDYLQKQYGEDAMQGSRWYAGLKQGQKRDVIKRVPFIHNGFIIKNDFERVRADTVLGSFNGAYAVPVISENVLYDMKLEVNNELVTFASRDMSFLTEPSGIDNEIKKCSEEIAELDDVIARLSDRRDVIREDYDFAVREAVKRSDYNDSPAVRLEKLKAEAVQLAETRTELIGRLENLNTSKASLTREYDDESQREAHDLKRAELLQKITELFDRAVGHRAEVKQLEGMIQEYSSRKQKAGADLSASQERASAYRSKIASVQSALERMDVQWTAFAPYYSEDYEAGSDNTVNAQQFSDQDLESRFAALRSIIEQDTSDITDKEKLKNHLAASMDKCCRMIEYRRMSVDDVRKALDDDSMADSSNDALMSIRDRLAEYDGQIASITQTIESQSALYNRLDGSIAHGIYQIEEKYGSYEEFECANTAAFKEQHTALVAKMRENKARLSDRQKETVKQHTKLEVMIKDMERIIRAAGIDEADADVTGADENVALENYMDYENVQKELERILVRLEKRKDTFAKQKAELTDRLRRLEAADLADEFTRSLDAPADAKQCEELAGQLKETNEYIALERDNVAKSTEDMERIKESFENRCLQTCSNIKTELDRLPQLSTITLDGKLISIIDLQIPYVKEESYKERMSAYIDETVTAAESFRDAAQRLQYIRNRLTWKRLFSVIVTDMDAIRVNLYKRERIGDQSRFLKYEEAVGSTGQSQGIYIQFLIAVINYISNINAATHGAAVTGKVIFIDNPFGAAKDIYIWEPIFKLLKTNHVQLIVPARGATPAITGRFDVNYILGQKMAGRIQQTVVVDYQSNIERENLEYTRIEYEQQTLDLL</sequence>
<reference evidence="3 4" key="2">
    <citation type="submission" date="2008-11" db="EMBL/GenBank/DDBJ databases">
        <authorList>
            <person name="Fulton L."/>
            <person name="Clifton S."/>
            <person name="Fulton B."/>
            <person name="Xu J."/>
            <person name="Minx P."/>
            <person name="Pepin K.H."/>
            <person name="Johnson M."/>
            <person name="Bhonagiri V."/>
            <person name="Nash W.E."/>
            <person name="Mardis E.R."/>
            <person name="Wilson R.K."/>
        </authorList>
    </citation>
    <scope>NUCLEOTIDE SEQUENCE [LARGE SCALE GENOMIC DNA]</scope>
    <source>
        <strain evidence="3 4">ATCC 43243</strain>
    </source>
</reference>
<name>B7APC3_9FIRM</name>